<evidence type="ECO:0000313" key="2">
    <source>
        <dbReference type="Proteomes" id="UP000346198"/>
    </source>
</evidence>
<dbReference type="AlphaFoldDB" id="A0A6C2UE28"/>
<reference evidence="1 2" key="1">
    <citation type="submission" date="2019-04" db="EMBL/GenBank/DDBJ databases">
        <authorList>
            <person name="Van Vliet M D."/>
        </authorList>
    </citation>
    <scope>NUCLEOTIDE SEQUENCE [LARGE SCALE GENOMIC DNA]</scope>
    <source>
        <strain evidence="1 2">F21</strain>
    </source>
</reference>
<organism evidence="1 2">
    <name type="scientific">Pontiella sulfatireligans</name>
    <dbReference type="NCBI Taxonomy" id="2750658"/>
    <lineage>
        <taxon>Bacteria</taxon>
        <taxon>Pseudomonadati</taxon>
        <taxon>Kiritimatiellota</taxon>
        <taxon>Kiritimatiellia</taxon>
        <taxon>Kiritimatiellales</taxon>
        <taxon>Pontiellaceae</taxon>
        <taxon>Pontiella</taxon>
    </lineage>
</organism>
<protein>
    <submittedName>
        <fullName evidence="1">Uncharacterized protein</fullName>
    </submittedName>
</protein>
<sequence length="162" mass="18873">MQISPDCCNPLAEWNSTATIARSKRTGLRPPALTGAVAMELQLQIYRLRIIGWSVGIMELLAQILPMAHPWIIKMDYLPHRLIMGLIQNVWRFQDVSSMISSFEWILRGFCFDEFFLFGTFVPRGCGFWYPNFTICFGWVRSQRRFFLLMSLRRLRLACGSL</sequence>
<proteinExistence type="predicted"/>
<evidence type="ECO:0000313" key="1">
    <source>
        <dbReference type="EMBL" id="VGO18113.1"/>
    </source>
</evidence>
<dbReference type="EMBL" id="CAAHFH010000001">
    <property type="protein sequence ID" value="VGO18113.1"/>
    <property type="molecule type" value="Genomic_DNA"/>
</dbReference>
<dbReference type="Proteomes" id="UP000346198">
    <property type="component" value="Unassembled WGS sequence"/>
</dbReference>
<keyword evidence="2" id="KW-1185">Reference proteome</keyword>
<name>A0A6C2UE28_9BACT</name>
<accession>A0A6C2UE28</accession>
<gene>
    <name evidence="1" type="ORF">SCARR_00164</name>
</gene>